<comment type="caution">
    <text evidence="13">The sequence shown here is derived from an EMBL/GenBank/DDBJ whole genome shotgun (WGS) entry which is preliminary data.</text>
</comment>
<dbReference type="SUPFAM" id="SSF103039">
    <property type="entry name" value="CheC-like"/>
    <property type="match status" value="1"/>
</dbReference>
<gene>
    <name evidence="13" type="primary">fliM</name>
    <name evidence="13" type="ORF">ABC969_06865</name>
</gene>
<evidence type="ECO:0000256" key="5">
    <source>
        <dbReference type="ARBA" id="ARBA00022519"/>
    </source>
</evidence>
<dbReference type="PANTHER" id="PTHR30034:SF3">
    <property type="entry name" value="FLAGELLAR MOTOR SWITCH PROTEIN FLIM"/>
    <property type="match status" value="1"/>
</dbReference>
<evidence type="ECO:0000256" key="7">
    <source>
        <dbReference type="ARBA" id="ARBA00023136"/>
    </source>
</evidence>
<dbReference type="CDD" id="cd17908">
    <property type="entry name" value="FliM"/>
    <property type="match status" value="1"/>
</dbReference>
<comment type="function">
    <text evidence="9 11">FliM is one of three proteins (FliG, FliN, FliM) that forms the rotor-mounted switch complex (C ring), located at the base of the basal body. This complex interacts with the CheY and CheZ chemotaxis proteins, in addition to contacting components of the motor that determine the direction of flagellar rotation.</text>
</comment>
<dbReference type="Gene3D" id="3.40.1550.10">
    <property type="entry name" value="CheC-like"/>
    <property type="match status" value="1"/>
</dbReference>
<evidence type="ECO:0000256" key="6">
    <source>
        <dbReference type="ARBA" id="ARBA00022779"/>
    </source>
</evidence>
<name>A0ABU9XSC1_9SPHN</name>
<keyword evidence="13" id="KW-0969">Cilium</keyword>
<evidence type="ECO:0000313" key="14">
    <source>
        <dbReference type="Proteomes" id="UP001404104"/>
    </source>
</evidence>
<keyword evidence="13" id="KW-0966">Cell projection</keyword>
<dbReference type="InterPro" id="IPR001689">
    <property type="entry name" value="Flag_FliM"/>
</dbReference>
<feature type="domain" description="Flagellar motor switch protein FliN-like C-terminal" evidence="12">
    <location>
        <begin position="236"/>
        <end position="303"/>
    </location>
</feature>
<keyword evidence="4 11" id="KW-0145">Chemotaxis</keyword>
<evidence type="ECO:0000256" key="9">
    <source>
        <dbReference type="ARBA" id="ARBA00025044"/>
    </source>
</evidence>
<dbReference type="PIRSF" id="PIRSF002888">
    <property type="entry name" value="FliM"/>
    <property type="match status" value="1"/>
</dbReference>
<sequence length="312" mass="34532">MSSDFRPAIDDAPLPQKSGLKAVIESDIISHERLPMFEVVCERMVRTFATSMRNLTSDAIDVHLEDVTSTRFGEFMNRLSDPAILGVFRVREWENYGVVTVDSGLIYAVVDALLGGRRGNGAPRSEGRAPTTIETGLISKMVQIALTDFAASFEAIEPITIEIDRVETSPRFAAIARPSNIAAVATFRVDMEGRGGRFSIVLPYATIEPVRDKLLQRFMGEKLGRDRIWELHMASELLQTEIIMDVVLGEQHMRLRDVMNLQIGETIGVNRGPDDALEVHCSGVPLGRAFIGQRTNNIAVKIMTDISKGFAK</sequence>
<protein>
    <recommendedName>
        <fullName evidence="2 10">Flagellar motor switch protein FliM</fullName>
    </recommendedName>
</protein>
<evidence type="ECO:0000259" key="12">
    <source>
        <dbReference type="Pfam" id="PF01052"/>
    </source>
</evidence>
<dbReference type="Proteomes" id="UP001404104">
    <property type="component" value="Unassembled WGS sequence"/>
</dbReference>
<reference evidence="13 14" key="1">
    <citation type="submission" date="2024-05" db="EMBL/GenBank/DDBJ databases">
        <authorList>
            <person name="Liu Q."/>
            <person name="Xin Y.-H."/>
        </authorList>
    </citation>
    <scope>NUCLEOTIDE SEQUENCE [LARGE SCALE GENOMIC DNA]</scope>
    <source>
        <strain evidence="13 14">CGMCC 1.15349</strain>
    </source>
</reference>
<proteinExistence type="inferred from homology"/>
<dbReference type="RefSeq" id="WP_345863946.1">
    <property type="nucleotide sequence ID" value="NZ_JBDIMF010000002.1"/>
</dbReference>
<dbReference type="Pfam" id="PF01052">
    <property type="entry name" value="FliMN_C"/>
    <property type="match status" value="1"/>
</dbReference>
<evidence type="ECO:0000256" key="1">
    <source>
        <dbReference type="ARBA" id="ARBA00011049"/>
    </source>
</evidence>
<dbReference type="InterPro" id="IPR028976">
    <property type="entry name" value="CheC-like_sf"/>
</dbReference>
<keyword evidence="5 11" id="KW-0997">Cell inner membrane</keyword>
<dbReference type="PRINTS" id="PR00955">
    <property type="entry name" value="FLGMOTORFLIM"/>
</dbReference>
<keyword evidence="3 11" id="KW-1003">Cell membrane</keyword>
<dbReference type="Gene3D" id="2.30.330.10">
    <property type="entry name" value="SpoA-like"/>
    <property type="match status" value="1"/>
</dbReference>
<evidence type="ECO:0000256" key="2">
    <source>
        <dbReference type="ARBA" id="ARBA00021898"/>
    </source>
</evidence>
<evidence type="ECO:0000256" key="11">
    <source>
        <dbReference type="PIRNR" id="PIRNR002888"/>
    </source>
</evidence>
<evidence type="ECO:0000256" key="4">
    <source>
        <dbReference type="ARBA" id="ARBA00022500"/>
    </source>
</evidence>
<keyword evidence="6 11" id="KW-0283">Flagellar rotation</keyword>
<comment type="similarity">
    <text evidence="1 11">Belongs to the FliM family.</text>
</comment>
<organism evidence="13 14">
    <name type="scientific">Sphingomonas qilianensis</name>
    <dbReference type="NCBI Taxonomy" id="1736690"/>
    <lineage>
        <taxon>Bacteria</taxon>
        <taxon>Pseudomonadati</taxon>
        <taxon>Pseudomonadota</taxon>
        <taxon>Alphaproteobacteria</taxon>
        <taxon>Sphingomonadales</taxon>
        <taxon>Sphingomonadaceae</taxon>
        <taxon>Sphingomonas</taxon>
    </lineage>
</organism>
<evidence type="ECO:0000256" key="8">
    <source>
        <dbReference type="ARBA" id="ARBA00023143"/>
    </source>
</evidence>
<evidence type="ECO:0000256" key="3">
    <source>
        <dbReference type="ARBA" id="ARBA00022475"/>
    </source>
</evidence>
<dbReference type="EMBL" id="JBDIMF010000002">
    <property type="protein sequence ID" value="MEN2786143.1"/>
    <property type="molecule type" value="Genomic_DNA"/>
</dbReference>
<keyword evidence="14" id="KW-1185">Reference proteome</keyword>
<accession>A0ABU9XSC1</accession>
<evidence type="ECO:0000313" key="13">
    <source>
        <dbReference type="EMBL" id="MEN2786143.1"/>
    </source>
</evidence>
<dbReference type="InterPro" id="IPR001543">
    <property type="entry name" value="FliN-like_C"/>
</dbReference>
<keyword evidence="13" id="KW-0282">Flagellum</keyword>
<dbReference type="NCBIfam" id="TIGR01397">
    <property type="entry name" value="fliM_switch"/>
    <property type="match status" value="1"/>
</dbReference>
<dbReference type="SUPFAM" id="SSF101801">
    <property type="entry name" value="Surface presentation of antigens (SPOA)"/>
    <property type="match status" value="1"/>
</dbReference>
<evidence type="ECO:0000256" key="10">
    <source>
        <dbReference type="NCBIfam" id="TIGR01397"/>
    </source>
</evidence>
<dbReference type="InterPro" id="IPR036429">
    <property type="entry name" value="SpoA-like_sf"/>
</dbReference>
<comment type="subcellular location">
    <subcellularLocation>
        <location evidence="11">Cell inner membrane</location>
        <topology evidence="11">Peripheral membrane protein</topology>
    </subcellularLocation>
    <subcellularLocation>
        <location evidence="11">Bacterial flagellum basal body</location>
    </subcellularLocation>
</comment>
<dbReference type="Pfam" id="PF02154">
    <property type="entry name" value="FliM"/>
    <property type="match status" value="1"/>
</dbReference>
<keyword evidence="8 11" id="KW-0975">Bacterial flagellum</keyword>
<dbReference type="PANTHER" id="PTHR30034">
    <property type="entry name" value="FLAGELLAR MOTOR SWITCH PROTEIN FLIM"/>
    <property type="match status" value="1"/>
</dbReference>
<keyword evidence="7 11" id="KW-0472">Membrane</keyword>